<evidence type="ECO:0000313" key="2">
    <source>
        <dbReference type="EMBL" id="CAD7702462.1"/>
    </source>
</evidence>
<feature type="compositionally biased region" description="Basic and acidic residues" evidence="1">
    <location>
        <begin position="179"/>
        <end position="198"/>
    </location>
</feature>
<accession>A0A8S1JF10</accession>
<evidence type="ECO:0000256" key="1">
    <source>
        <dbReference type="SAM" id="MobiDB-lite"/>
    </source>
</evidence>
<dbReference type="AlphaFoldDB" id="A0A8S1JF10"/>
<reference evidence="2" key="1">
    <citation type="submission" date="2020-12" db="EMBL/GenBank/DDBJ databases">
        <authorList>
            <person name="Iha C."/>
        </authorList>
    </citation>
    <scope>NUCLEOTIDE SEQUENCE</scope>
</reference>
<gene>
    <name evidence="2" type="ORF">OSTQU699_LOCUS7819</name>
</gene>
<protein>
    <submittedName>
        <fullName evidence="2">Uncharacterized protein</fullName>
    </submittedName>
</protein>
<sequence>MVAEDALDGRQASLDASGDAARADCLARSAKGASAPTSPAAQRPARGNGVAARHHSPPLPPTQGDPKRPRTTPLRGDDIESTAGNGAQVAQDKGAIEVKQEACVVEVKEEVQKERNLTPVQEVVSGEGGRACGNGRREKSRPLEPCVRQTRSKARRVSSPVSECPGEANGMGDGSIDSGQRENRDGAMRAPAAEHFDRGSFGGGPLSAQNGMAPVAAPAPSDAGDFGHRLASPQ</sequence>
<dbReference type="Proteomes" id="UP000708148">
    <property type="component" value="Unassembled WGS sequence"/>
</dbReference>
<feature type="region of interest" description="Disordered" evidence="1">
    <location>
        <begin position="1"/>
        <end position="93"/>
    </location>
</feature>
<proteinExistence type="predicted"/>
<evidence type="ECO:0000313" key="3">
    <source>
        <dbReference type="Proteomes" id="UP000708148"/>
    </source>
</evidence>
<organism evidence="2 3">
    <name type="scientific">Ostreobium quekettii</name>
    <dbReference type="NCBI Taxonomy" id="121088"/>
    <lineage>
        <taxon>Eukaryota</taxon>
        <taxon>Viridiplantae</taxon>
        <taxon>Chlorophyta</taxon>
        <taxon>core chlorophytes</taxon>
        <taxon>Ulvophyceae</taxon>
        <taxon>TCBD clade</taxon>
        <taxon>Bryopsidales</taxon>
        <taxon>Ostreobineae</taxon>
        <taxon>Ostreobiaceae</taxon>
        <taxon>Ostreobium</taxon>
    </lineage>
</organism>
<name>A0A8S1JF10_9CHLO</name>
<feature type="region of interest" description="Disordered" evidence="1">
    <location>
        <begin position="125"/>
        <end position="234"/>
    </location>
</feature>
<keyword evidence="3" id="KW-1185">Reference proteome</keyword>
<dbReference type="EMBL" id="CAJHUC010001838">
    <property type="protein sequence ID" value="CAD7702462.1"/>
    <property type="molecule type" value="Genomic_DNA"/>
</dbReference>
<comment type="caution">
    <text evidence="2">The sequence shown here is derived from an EMBL/GenBank/DDBJ whole genome shotgun (WGS) entry which is preliminary data.</text>
</comment>